<dbReference type="GO" id="GO:0003677">
    <property type="term" value="F:DNA binding"/>
    <property type="evidence" value="ECO:0007669"/>
    <property type="project" value="InterPro"/>
</dbReference>
<dbReference type="CDD" id="cd04331">
    <property type="entry name" value="RNAP_E_N"/>
    <property type="match status" value="1"/>
</dbReference>
<evidence type="ECO:0000256" key="3">
    <source>
        <dbReference type="ARBA" id="ARBA00023163"/>
    </source>
</evidence>
<evidence type="ECO:0000313" key="7">
    <source>
        <dbReference type="Proteomes" id="UP000009231"/>
    </source>
</evidence>
<dbReference type="PANTHER" id="PTHR12709:SF4">
    <property type="entry name" value="DNA-DIRECTED RNA POLYMERASE II SUBUNIT RPB7"/>
    <property type="match status" value="1"/>
</dbReference>
<evidence type="ECO:0000256" key="1">
    <source>
        <dbReference type="ARBA" id="ARBA00009307"/>
    </source>
</evidence>
<evidence type="ECO:0000259" key="5">
    <source>
        <dbReference type="PROSITE" id="PS50126"/>
    </source>
</evidence>
<proteinExistence type="inferred from homology"/>
<dbReference type="NCBIfam" id="TIGR00448">
    <property type="entry name" value="rpoE"/>
    <property type="match status" value="1"/>
</dbReference>
<dbReference type="Pfam" id="PF03876">
    <property type="entry name" value="SHS2_Rpb7-N"/>
    <property type="match status" value="1"/>
</dbReference>
<keyword evidence="4 6" id="KW-0548">Nucleotidyltransferase</keyword>
<organism evidence="6 7">
    <name type="scientific">Methanobacterium paludis (strain DSM 25820 / JCM 18151 / SWAN1)</name>
    <dbReference type="NCBI Taxonomy" id="868131"/>
    <lineage>
        <taxon>Archaea</taxon>
        <taxon>Methanobacteriati</taxon>
        <taxon>Methanobacteriota</taxon>
        <taxon>Methanomada group</taxon>
        <taxon>Methanobacteria</taxon>
        <taxon>Methanobacteriales</taxon>
        <taxon>Methanobacteriaceae</taxon>
        <taxon>Methanobacterium</taxon>
    </lineage>
</organism>
<dbReference type="InterPro" id="IPR005576">
    <property type="entry name" value="Rpb7-like_N"/>
</dbReference>
<keyword evidence="7" id="KW-1185">Reference proteome</keyword>
<dbReference type="InterPro" id="IPR003029">
    <property type="entry name" value="S1_domain"/>
</dbReference>
<dbReference type="eggNOG" id="arCOG00675">
    <property type="taxonomic scope" value="Archaea"/>
</dbReference>
<dbReference type="HAMAP" id="MF_00865">
    <property type="entry name" value="RNApol_arch_Rpo7"/>
    <property type="match status" value="1"/>
</dbReference>
<dbReference type="Pfam" id="PF00575">
    <property type="entry name" value="S1"/>
    <property type="match status" value="1"/>
</dbReference>
<dbReference type="GO" id="GO:0000428">
    <property type="term" value="C:DNA-directed RNA polymerase complex"/>
    <property type="evidence" value="ECO:0007669"/>
    <property type="project" value="UniProtKB-KW"/>
</dbReference>
<dbReference type="InterPro" id="IPR046399">
    <property type="entry name" value="RNApol_Rpo7"/>
</dbReference>
<dbReference type="HOGENOM" id="CLU_117966_0_0_2"/>
<keyword evidence="4 6" id="KW-0808">Transferase</keyword>
<dbReference type="SMART" id="SM00316">
    <property type="entry name" value="S1"/>
    <property type="match status" value="1"/>
</dbReference>
<evidence type="ECO:0000313" key="6">
    <source>
        <dbReference type="EMBL" id="AEG18771.1"/>
    </source>
</evidence>
<dbReference type="EMBL" id="CP002772">
    <property type="protein sequence ID" value="AEG18771.1"/>
    <property type="molecule type" value="Genomic_DNA"/>
</dbReference>
<dbReference type="GO" id="GO:0003899">
    <property type="term" value="F:DNA-directed RNA polymerase activity"/>
    <property type="evidence" value="ECO:0007669"/>
    <property type="project" value="UniProtKB-UniRule"/>
</dbReference>
<keyword evidence="3 4" id="KW-0804">Transcription</keyword>
<dbReference type="InterPro" id="IPR004519">
    <property type="entry name" value="RNAP_E/RPC8"/>
</dbReference>
<comment type="function">
    <text evidence="4">DNA-dependent RNA polymerase (RNAP) catalyzes the transcription of DNA into RNA using the four ribonucleoside triphosphates as substrates.</text>
</comment>
<comment type="subcellular location">
    <subcellularLocation>
        <location evidence="4">Cytoplasm</location>
    </subcellularLocation>
</comment>
<dbReference type="PANTHER" id="PTHR12709">
    <property type="entry name" value="DNA-DIRECTED RNA POLYMERASE II, III"/>
    <property type="match status" value="1"/>
</dbReference>
<protein>
    <recommendedName>
        <fullName evidence="4">DNA-directed RNA polymerase subunit Rpo7</fullName>
        <ecNumber evidence="4">2.7.7.6</ecNumber>
    </recommendedName>
    <alternativeName>
        <fullName evidence="4">DNA-directed RNA polymerase subunit E</fullName>
    </alternativeName>
</protein>
<comment type="similarity">
    <text evidence="1 4">Belongs to the eukaryotic RPB7/RPC8 RNA polymerase subunit family.</text>
</comment>
<reference evidence="6 7" key="1">
    <citation type="journal article" date="2014" name="Int. J. Syst. Evol. Microbiol.">
        <title>Methanobacterium paludis sp. nov. and a novel strain of Methanobacterium lacus isolated from northern peatlands.</title>
        <authorList>
            <person name="Cadillo-Quiroz H."/>
            <person name="Brauer S.L."/>
            <person name="Goodson N."/>
            <person name="Yavitt J.B."/>
            <person name="Zinder S.H."/>
        </authorList>
    </citation>
    <scope>NUCLEOTIDE SEQUENCE [LARGE SCALE GENOMIC DNA]</scope>
    <source>
        <strain evidence="7">DSM 25820 / JCM 18151 / SWAN1</strain>
    </source>
</reference>
<dbReference type="Proteomes" id="UP000009231">
    <property type="component" value="Chromosome"/>
</dbReference>
<sequence>MYLISKIEDTVRIPPSRFEEPLNDVAVELLNESYVGTVDKKLGLMVTVKEIEDIGVGNVIMGDGAAYHDVVFTALSFKPELHEIIEGEVIEITEFGAFVRMGPMDGLVHVSQVTDDYINYDGKRGALLGKESKKSLEEGDKVRARIVALSLKGKSSKETKIGLTMRQPGLGKFEWIEEEKKKGKKKTVKKTTKQGKK</sequence>
<keyword evidence="4" id="KW-0963">Cytoplasm</keyword>
<feature type="domain" description="S1 motif" evidence="5">
    <location>
        <begin position="82"/>
        <end position="166"/>
    </location>
</feature>
<dbReference type="KEGG" id="mew:MSWAN_1760"/>
<dbReference type="Gene3D" id="3.30.1490.120">
    <property type="entry name" value="RNA polymerase Rpb7-like, N-terminal domain"/>
    <property type="match status" value="1"/>
</dbReference>
<dbReference type="InterPro" id="IPR045113">
    <property type="entry name" value="Rpb7-like"/>
</dbReference>
<accession>F6D3W9</accession>
<evidence type="ECO:0000256" key="4">
    <source>
        <dbReference type="HAMAP-Rule" id="MF_00865"/>
    </source>
</evidence>
<dbReference type="SUPFAM" id="SSF50249">
    <property type="entry name" value="Nucleic acid-binding proteins"/>
    <property type="match status" value="1"/>
</dbReference>
<keyword evidence="2 4" id="KW-0240">DNA-directed RNA polymerase</keyword>
<evidence type="ECO:0000256" key="2">
    <source>
        <dbReference type="ARBA" id="ARBA00022478"/>
    </source>
</evidence>
<gene>
    <name evidence="4" type="primary">rpo7</name>
    <name evidence="4" type="synonym">rpoE</name>
    <name evidence="6" type="ordered locus">MSWAN_1760</name>
</gene>
<dbReference type="InterPro" id="IPR012340">
    <property type="entry name" value="NA-bd_OB-fold"/>
</dbReference>
<dbReference type="EC" id="2.7.7.6" evidence="4"/>
<comment type="subunit">
    <text evidence="4">Part of the RNA polymerase complex. Forms a stalk with Rpo4 that extends from the main structure.</text>
</comment>
<dbReference type="GO" id="GO:0005737">
    <property type="term" value="C:cytoplasm"/>
    <property type="evidence" value="ECO:0007669"/>
    <property type="project" value="UniProtKB-SubCell"/>
</dbReference>
<dbReference type="Gene3D" id="2.40.50.140">
    <property type="entry name" value="Nucleic acid-binding proteins"/>
    <property type="match status" value="1"/>
</dbReference>
<comment type="catalytic activity">
    <reaction evidence="4">
        <text>RNA(n) + a ribonucleoside 5'-triphosphate = RNA(n+1) + diphosphate</text>
        <dbReference type="Rhea" id="RHEA:21248"/>
        <dbReference type="Rhea" id="RHEA-COMP:14527"/>
        <dbReference type="Rhea" id="RHEA-COMP:17342"/>
        <dbReference type="ChEBI" id="CHEBI:33019"/>
        <dbReference type="ChEBI" id="CHEBI:61557"/>
        <dbReference type="ChEBI" id="CHEBI:140395"/>
        <dbReference type="EC" id="2.7.7.6"/>
    </reaction>
</comment>
<dbReference type="CDD" id="cd04460">
    <property type="entry name" value="S1_RpoE"/>
    <property type="match status" value="1"/>
</dbReference>
<dbReference type="PROSITE" id="PS50126">
    <property type="entry name" value="S1"/>
    <property type="match status" value="1"/>
</dbReference>
<dbReference type="GO" id="GO:0006352">
    <property type="term" value="P:DNA-templated transcription initiation"/>
    <property type="evidence" value="ECO:0007669"/>
    <property type="project" value="InterPro"/>
</dbReference>
<dbReference type="AlphaFoldDB" id="F6D3W9"/>
<dbReference type="STRING" id="868131.MSWAN_1760"/>
<name>F6D3W9_METPW</name>
<dbReference type="InterPro" id="IPR036898">
    <property type="entry name" value="RNA_pol_Rpb7-like_N_sf"/>
</dbReference>
<dbReference type="NCBIfam" id="NF006333">
    <property type="entry name" value="PRK08563.1"/>
    <property type="match status" value="1"/>
</dbReference>
<comment type="domain">
    <text evidence="4">Forms 2 domains with an elongated structure; Rpo4 packs into the hinge region between the 2 domains.</text>
</comment>
<dbReference type="SUPFAM" id="SSF88798">
    <property type="entry name" value="N-terminal, heterodimerisation domain of RBP7 (RpoE)"/>
    <property type="match status" value="1"/>
</dbReference>